<accession>A0A511UXS1</accession>
<keyword evidence="5" id="KW-1003">Cell membrane</keyword>
<comment type="caution">
    <text evidence="6">The sequence shown here is derived from an EMBL/GenBank/DDBJ whole genome shotgun (WGS) entry which is preliminary data.</text>
</comment>
<dbReference type="Proteomes" id="UP000321491">
    <property type="component" value="Unassembled WGS sequence"/>
</dbReference>
<dbReference type="GO" id="GO:0033281">
    <property type="term" value="C:TAT protein transport complex"/>
    <property type="evidence" value="ECO:0007669"/>
    <property type="project" value="UniProtKB-UniRule"/>
</dbReference>
<evidence type="ECO:0000313" key="7">
    <source>
        <dbReference type="Proteomes" id="UP000321491"/>
    </source>
</evidence>
<keyword evidence="7" id="KW-1185">Reference proteome</keyword>
<gene>
    <name evidence="5 6" type="primary">tatC</name>
    <name evidence="6" type="ORF">CQU01_07960</name>
</gene>
<comment type="similarity">
    <text evidence="5">Belongs to the TatC family.</text>
</comment>
<name>A0A511UXS1_9BACI</name>
<comment type="function">
    <text evidence="5">Part of the twin-arginine translocation (Tat) system that transports large folded proteins containing a characteristic twin-arginine motif in their signal peptide across membranes.</text>
</comment>
<feature type="transmembrane region" description="Helical" evidence="5">
    <location>
        <begin position="68"/>
        <end position="95"/>
    </location>
</feature>
<feature type="transmembrane region" description="Helical" evidence="5">
    <location>
        <begin position="195"/>
        <end position="212"/>
    </location>
</feature>
<evidence type="ECO:0000313" key="6">
    <source>
        <dbReference type="EMBL" id="GEN30558.1"/>
    </source>
</evidence>
<comment type="subunit">
    <text evidence="5">Forms a complex with TatA.</text>
</comment>
<evidence type="ECO:0000256" key="3">
    <source>
        <dbReference type="ARBA" id="ARBA00022989"/>
    </source>
</evidence>
<dbReference type="RefSeq" id="WP_146935920.1">
    <property type="nucleotide sequence ID" value="NZ_BJXW01000008.1"/>
</dbReference>
<evidence type="ECO:0000256" key="2">
    <source>
        <dbReference type="ARBA" id="ARBA00022692"/>
    </source>
</evidence>
<dbReference type="GO" id="GO:0043953">
    <property type="term" value="P:protein transport by the Tat complex"/>
    <property type="evidence" value="ECO:0007669"/>
    <property type="project" value="UniProtKB-UniRule"/>
</dbReference>
<keyword evidence="5" id="KW-0811">Translocation</keyword>
<dbReference type="PROSITE" id="PS01218">
    <property type="entry name" value="TATC"/>
    <property type="match status" value="1"/>
</dbReference>
<dbReference type="Pfam" id="PF00902">
    <property type="entry name" value="TatC"/>
    <property type="match status" value="1"/>
</dbReference>
<organism evidence="6 7">
    <name type="scientific">Cerasibacillus quisquiliarum</name>
    <dbReference type="NCBI Taxonomy" id="227865"/>
    <lineage>
        <taxon>Bacteria</taxon>
        <taxon>Bacillati</taxon>
        <taxon>Bacillota</taxon>
        <taxon>Bacilli</taxon>
        <taxon>Bacillales</taxon>
        <taxon>Bacillaceae</taxon>
        <taxon>Cerasibacillus</taxon>
    </lineage>
</organism>
<dbReference type="EMBL" id="BJXW01000008">
    <property type="protein sequence ID" value="GEN30558.1"/>
    <property type="molecule type" value="Genomic_DNA"/>
</dbReference>
<keyword evidence="3 5" id="KW-1133">Transmembrane helix</keyword>
<reference evidence="6 7" key="1">
    <citation type="submission" date="2019-07" db="EMBL/GenBank/DDBJ databases">
        <title>Whole genome shotgun sequence of Cerasibacillus quisquiliarum NBRC 102429.</title>
        <authorList>
            <person name="Hosoyama A."/>
            <person name="Uohara A."/>
            <person name="Ohji S."/>
            <person name="Ichikawa N."/>
        </authorList>
    </citation>
    <scope>NUCLEOTIDE SEQUENCE [LARGE SCALE GENOMIC DNA]</scope>
    <source>
        <strain evidence="6 7">NBRC 102429</strain>
    </source>
</reference>
<dbReference type="InterPro" id="IPR002033">
    <property type="entry name" value="TatC"/>
</dbReference>
<feature type="transmembrane region" description="Helical" evidence="5">
    <location>
        <begin position="157"/>
        <end position="183"/>
    </location>
</feature>
<dbReference type="HAMAP" id="MF_00902">
    <property type="entry name" value="TatC"/>
    <property type="match status" value="1"/>
</dbReference>
<feature type="transmembrane region" description="Helical" evidence="5">
    <location>
        <begin position="26"/>
        <end position="48"/>
    </location>
</feature>
<dbReference type="AlphaFoldDB" id="A0A511UXS1"/>
<keyword evidence="4 5" id="KW-0472">Membrane</keyword>
<dbReference type="NCBIfam" id="TIGR00945">
    <property type="entry name" value="tatC"/>
    <property type="match status" value="1"/>
</dbReference>
<keyword evidence="2 5" id="KW-0812">Transmembrane</keyword>
<feature type="transmembrane region" description="Helical" evidence="5">
    <location>
        <begin position="218"/>
        <end position="237"/>
    </location>
</feature>
<keyword evidence="5" id="KW-0653">Protein transport</keyword>
<dbReference type="OrthoDB" id="9777044at2"/>
<evidence type="ECO:0000256" key="4">
    <source>
        <dbReference type="ARBA" id="ARBA00023136"/>
    </source>
</evidence>
<comment type="subcellular location">
    <subcellularLocation>
        <location evidence="5">Cell membrane</location>
        <topology evidence="5">Multi-pass membrane protein</topology>
    </subcellularLocation>
    <subcellularLocation>
        <location evidence="1">Membrane</location>
        <topology evidence="1">Multi-pass membrane protein</topology>
    </subcellularLocation>
</comment>
<dbReference type="GO" id="GO:0009977">
    <property type="term" value="F:proton motive force dependent protein transmembrane transporter activity"/>
    <property type="evidence" value="ECO:0007669"/>
    <property type="project" value="TreeGrafter"/>
</dbReference>
<dbReference type="PANTHER" id="PTHR30371:SF4">
    <property type="entry name" value="SEC-INDEPENDENT PROTEIN TRANSLOCASE PROTEIN TATCD"/>
    <property type="match status" value="1"/>
</dbReference>
<evidence type="ECO:0000256" key="5">
    <source>
        <dbReference type="HAMAP-Rule" id="MF_00902"/>
    </source>
</evidence>
<feature type="transmembrane region" description="Helical" evidence="5">
    <location>
        <begin position="107"/>
        <end position="137"/>
    </location>
</feature>
<dbReference type="InterPro" id="IPR019820">
    <property type="entry name" value="Sec-indep_translocase_CS"/>
</dbReference>
<dbReference type="GO" id="GO:0065002">
    <property type="term" value="P:intracellular protein transmembrane transport"/>
    <property type="evidence" value="ECO:0007669"/>
    <property type="project" value="TreeGrafter"/>
</dbReference>
<dbReference type="PRINTS" id="PR01840">
    <property type="entry name" value="TATCFAMILY"/>
</dbReference>
<keyword evidence="5" id="KW-0813">Transport</keyword>
<sequence length="252" mass="29220">MSEDLNSNEAKEMNVTEHLSELRNRLIVTAIMFIVLFIVAFIYHKPIYHFFEKDIPFKLAVTSLGEIIWIYFTLAGVVALAGTIPFLSLQLWLFIKPGLTKRERRASLMYIPVIFLLFLGGIIFGYFMFIKLILPFLLSLNDGMFNEIFTVGNYFRFVFKVSLPFALFFEVPIIAMFLTQLGILTPSFMKKIRKYAYFIMVIIGAAVTPPDFFLQIVVAVPLIILYEISIYLSHFVYRKKIAKHEAFMEDTN</sequence>
<protein>
    <recommendedName>
        <fullName evidence="5">Sec-independent protein translocase protein TatC</fullName>
    </recommendedName>
</protein>
<evidence type="ECO:0000256" key="1">
    <source>
        <dbReference type="ARBA" id="ARBA00004141"/>
    </source>
</evidence>
<proteinExistence type="inferred from homology"/>
<dbReference type="PANTHER" id="PTHR30371">
    <property type="entry name" value="SEC-INDEPENDENT PROTEIN TRANSLOCASE PROTEIN TATC"/>
    <property type="match status" value="1"/>
</dbReference>